<evidence type="ECO:0000313" key="3">
    <source>
        <dbReference type="EMBL" id="KAK5697468.1"/>
    </source>
</evidence>
<evidence type="ECO:0000256" key="1">
    <source>
        <dbReference type="SAM" id="MobiDB-lite"/>
    </source>
</evidence>
<dbReference type="EMBL" id="JAVRQU010000011">
    <property type="protein sequence ID" value="KAK5697468.1"/>
    <property type="molecule type" value="Genomic_DNA"/>
</dbReference>
<feature type="region of interest" description="Disordered" evidence="1">
    <location>
        <begin position="89"/>
        <end position="400"/>
    </location>
</feature>
<feature type="compositionally biased region" description="Low complexity" evidence="1">
    <location>
        <begin position="256"/>
        <end position="289"/>
    </location>
</feature>
<feature type="domain" description="Srp40 C-terminal" evidence="2">
    <location>
        <begin position="410"/>
        <end position="463"/>
    </location>
</feature>
<feature type="compositionally biased region" description="Low complexity" evidence="1">
    <location>
        <begin position="197"/>
        <end position="209"/>
    </location>
</feature>
<feature type="compositionally biased region" description="Low complexity" evidence="1">
    <location>
        <begin position="229"/>
        <end position="238"/>
    </location>
</feature>
<dbReference type="GO" id="GO:0005730">
    <property type="term" value="C:nucleolus"/>
    <property type="evidence" value="ECO:0007669"/>
    <property type="project" value="InterPro"/>
</dbReference>
<dbReference type="Proteomes" id="UP001310594">
    <property type="component" value="Unassembled WGS sequence"/>
</dbReference>
<accession>A0AAN7VR46</accession>
<dbReference type="InterPro" id="IPR007718">
    <property type="entry name" value="Srp40_C"/>
</dbReference>
<dbReference type="PANTHER" id="PTHR23216:SF1">
    <property type="entry name" value="NUCLEOLAR AND COILED-BODY PHOSPHOPROTEIN 1"/>
    <property type="match status" value="1"/>
</dbReference>
<feature type="compositionally biased region" description="Acidic residues" evidence="1">
    <location>
        <begin position="712"/>
        <end position="741"/>
    </location>
</feature>
<feature type="compositionally biased region" description="Acidic residues" evidence="1">
    <location>
        <begin position="137"/>
        <end position="146"/>
    </location>
</feature>
<name>A0AAN7VR46_9PEZI</name>
<dbReference type="AlphaFoldDB" id="A0AAN7VR46"/>
<feature type="compositionally biased region" description="Acidic residues" evidence="1">
    <location>
        <begin position="155"/>
        <end position="178"/>
    </location>
</feature>
<evidence type="ECO:0000259" key="2">
    <source>
        <dbReference type="Pfam" id="PF05022"/>
    </source>
</evidence>
<proteinExistence type="predicted"/>
<sequence>MADPNAPIPTTLWSAHSTSTPPPDLRDVLSQLGHTLSQLNYTKTLAALLKEAEKKGDAAPQAEEWGKSIEVDRAVDLLAMWEVWREKNNGKLPTLRINAAKQKRKEKEKREMEEGKSSLVPTPHAEESSSEESSGSDSDEDEDDEMVDKAAVESGSDDSSSEGSSSEEDSSDEEEEVEDAKVGAKRKRVLTPESESESSSSEDGSTSSSESEDDAPPAKRAKTVETEADSSSDSSSSDSDSDSDENAGVAVPPTTPAAKAKAAASASSSSSSSASSSDSSSSSSSDSEASPPPPPSTKNPKKKTKAPAAPKPKSITSDSASAASSTTLPNSPTKPPAATTNLDHDELLVSVPALNALDAPSSTSETGGVMHPDRLRRLHPNDDGGSGGKSFVRMPATEENVKKMKKGNVPFSRVPKDTVVDEKFRSNEYVSYEYADRAYQDLSVTKGKGFTKEKNKKKRGEFGSVSAFRESVVCGSFGSPVLDVMDDEDLVGKVFLLVEETDFSFSTHYPRFPSCQKMAVVPDMSRSEGLKGPSSGGRYKTETEEVVKEKEIGEYWESEGWETENELLPHIDGTEEGSHHTSTIRERRRMIQETKRFLAEMDYRQAKLEGRLSMRRTREHFFRAGPSQQPSSERKEGEGDEPKPKHLYTRENPRKGEPPGSKPDHEMTKQQVRDKRDWIDMARRDLSLSLVQYSDEVSSSDDGSDGDGPSSSDDEDDGDNEENPDDVGEDFDDEEMPDFDELEALGAALLGPNPMGLKDSTFEFMNGVGFNPMTGKFR</sequence>
<feature type="compositionally biased region" description="Basic and acidic residues" evidence="1">
    <location>
        <begin position="371"/>
        <end position="382"/>
    </location>
</feature>
<comment type="caution">
    <text evidence="3">The sequence shown here is derived from an EMBL/GenBank/DDBJ whole genome shotgun (WGS) entry which is preliminary data.</text>
</comment>
<feature type="compositionally biased region" description="Basic and acidic residues" evidence="1">
    <location>
        <begin position="632"/>
        <end position="678"/>
    </location>
</feature>
<dbReference type="GO" id="GO:0005654">
    <property type="term" value="C:nucleoplasm"/>
    <property type="evidence" value="ECO:0007669"/>
    <property type="project" value="TreeGrafter"/>
</dbReference>
<feature type="region of interest" description="Disordered" evidence="1">
    <location>
        <begin position="690"/>
        <end position="741"/>
    </location>
</feature>
<gene>
    <name evidence="3" type="primary">SRP40</name>
    <name evidence="3" type="ORF">LTR97_007606</name>
</gene>
<organism evidence="3 4">
    <name type="scientific">Elasticomyces elasticus</name>
    <dbReference type="NCBI Taxonomy" id="574655"/>
    <lineage>
        <taxon>Eukaryota</taxon>
        <taxon>Fungi</taxon>
        <taxon>Dikarya</taxon>
        <taxon>Ascomycota</taxon>
        <taxon>Pezizomycotina</taxon>
        <taxon>Dothideomycetes</taxon>
        <taxon>Dothideomycetidae</taxon>
        <taxon>Mycosphaerellales</taxon>
        <taxon>Teratosphaeriaceae</taxon>
        <taxon>Elasticomyces</taxon>
    </lineage>
</organism>
<feature type="region of interest" description="Disordered" evidence="1">
    <location>
        <begin position="621"/>
        <end position="678"/>
    </location>
</feature>
<evidence type="ECO:0000313" key="4">
    <source>
        <dbReference type="Proteomes" id="UP001310594"/>
    </source>
</evidence>
<dbReference type="Pfam" id="PF05022">
    <property type="entry name" value="SRP40_C"/>
    <property type="match status" value="1"/>
</dbReference>
<dbReference type="PANTHER" id="PTHR23216">
    <property type="entry name" value="NUCLEOLAR AND COILED-BODY PHOSPHOPROTEIN 1"/>
    <property type="match status" value="1"/>
</dbReference>
<reference evidence="3" key="1">
    <citation type="submission" date="2023-08" db="EMBL/GenBank/DDBJ databases">
        <title>Black Yeasts Isolated from many extreme environments.</title>
        <authorList>
            <person name="Coleine C."/>
            <person name="Stajich J.E."/>
            <person name="Selbmann L."/>
        </authorList>
    </citation>
    <scope>NUCLEOTIDE SEQUENCE</scope>
    <source>
        <strain evidence="3">CCFEE 5810</strain>
    </source>
</reference>
<feature type="compositionally biased region" description="Low complexity" evidence="1">
    <location>
        <begin position="306"/>
        <end position="327"/>
    </location>
</feature>
<dbReference type="InterPro" id="IPR039191">
    <property type="entry name" value="Nopp140-like"/>
</dbReference>
<feature type="region of interest" description="Disordered" evidence="1">
    <location>
        <begin position="1"/>
        <end position="22"/>
    </location>
</feature>
<protein>
    <submittedName>
        <fullName evidence="3">Jun-like transcription factor</fullName>
    </submittedName>
</protein>